<evidence type="ECO:0000256" key="3">
    <source>
        <dbReference type="ARBA" id="ARBA00022475"/>
    </source>
</evidence>
<evidence type="ECO:0000256" key="1">
    <source>
        <dbReference type="ARBA" id="ARBA00004429"/>
    </source>
</evidence>
<proteinExistence type="inferred from homology"/>
<evidence type="ECO:0000256" key="8">
    <source>
        <dbReference type="ARBA" id="ARBA00038436"/>
    </source>
</evidence>
<evidence type="ECO:0000256" key="4">
    <source>
        <dbReference type="ARBA" id="ARBA00022519"/>
    </source>
</evidence>
<keyword evidence="4" id="KW-0997">Cell inner membrane</keyword>
<reference evidence="11 12" key="1">
    <citation type="submission" date="2020-08" db="EMBL/GenBank/DDBJ databases">
        <title>Bridging the membrane lipid divide: bacteria of the FCB group superphylum have the potential to synthesize archaeal ether lipids.</title>
        <authorList>
            <person name="Villanueva L."/>
            <person name="Von Meijenfeldt F.A.B."/>
            <person name="Westbye A.B."/>
            <person name="Yadav S."/>
            <person name="Hopmans E.C."/>
            <person name="Dutilh B.E."/>
            <person name="Sinninghe Damste J.S."/>
        </authorList>
    </citation>
    <scope>NUCLEOTIDE SEQUENCE [LARGE SCALE GENOMIC DNA]</scope>
    <source>
        <strain evidence="11">NIOZ-UU30</strain>
    </source>
</reference>
<gene>
    <name evidence="11" type="ORF">H8E23_02325</name>
</gene>
<comment type="similarity">
    <text evidence="8">Belongs to the TRAP transporter small permease family.</text>
</comment>
<evidence type="ECO:0000256" key="6">
    <source>
        <dbReference type="ARBA" id="ARBA00022989"/>
    </source>
</evidence>
<comment type="caution">
    <text evidence="11">The sequence shown here is derived from an EMBL/GenBank/DDBJ whole genome shotgun (WGS) entry which is preliminary data.</text>
</comment>
<dbReference type="GO" id="GO:0005886">
    <property type="term" value="C:plasma membrane"/>
    <property type="evidence" value="ECO:0007669"/>
    <property type="project" value="UniProtKB-SubCell"/>
</dbReference>
<keyword evidence="2" id="KW-0813">Transport</keyword>
<keyword evidence="3" id="KW-1003">Cell membrane</keyword>
<accession>A0A8J6NP32</accession>
<feature type="transmembrane region" description="Helical" evidence="9">
    <location>
        <begin position="45"/>
        <end position="66"/>
    </location>
</feature>
<comment type="subcellular location">
    <subcellularLocation>
        <location evidence="1">Cell inner membrane</location>
        <topology evidence="1">Multi-pass membrane protein</topology>
    </subcellularLocation>
</comment>
<evidence type="ECO:0000313" key="12">
    <source>
        <dbReference type="Proteomes" id="UP000603434"/>
    </source>
</evidence>
<dbReference type="Proteomes" id="UP000603434">
    <property type="component" value="Unassembled WGS sequence"/>
</dbReference>
<evidence type="ECO:0000313" key="11">
    <source>
        <dbReference type="EMBL" id="MBC8360221.1"/>
    </source>
</evidence>
<sequence>MLKKILHWLDEQIENILIFPMYFIMMAIMAIGVVQRFVFKTAWHWAVYVCIGLFVWFSWLGCSWNVKERAHLRLAAFRNKMPRGVQLGLLMLDYTLWIAFGIIASYYSVIQILRLQEVGALLYGTETIPQWVVPACIPVSFTVLFFRVIQCAVQDIKDYVRNEPLKLQPAATID</sequence>
<dbReference type="InterPro" id="IPR055348">
    <property type="entry name" value="DctQ"/>
</dbReference>
<keyword evidence="5 9" id="KW-0812">Transmembrane</keyword>
<feature type="domain" description="Tripartite ATP-independent periplasmic transporters DctQ component" evidence="10">
    <location>
        <begin position="25"/>
        <end position="157"/>
    </location>
</feature>
<evidence type="ECO:0000256" key="9">
    <source>
        <dbReference type="SAM" id="Phobius"/>
    </source>
</evidence>
<feature type="transmembrane region" description="Helical" evidence="9">
    <location>
        <begin position="87"/>
        <end position="108"/>
    </location>
</feature>
<keyword evidence="7 9" id="KW-0472">Membrane</keyword>
<dbReference type="EMBL" id="JACNJH010000076">
    <property type="protein sequence ID" value="MBC8360221.1"/>
    <property type="molecule type" value="Genomic_DNA"/>
</dbReference>
<evidence type="ECO:0000259" key="10">
    <source>
        <dbReference type="Pfam" id="PF04290"/>
    </source>
</evidence>
<evidence type="ECO:0000256" key="7">
    <source>
        <dbReference type="ARBA" id="ARBA00023136"/>
    </source>
</evidence>
<keyword evidence="6 9" id="KW-1133">Transmembrane helix</keyword>
<feature type="transmembrane region" description="Helical" evidence="9">
    <location>
        <begin position="128"/>
        <end position="149"/>
    </location>
</feature>
<organism evidence="11 12">
    <name type="scientific">Candidatus Desulfatibia profunda</name>
    <dbReference type="NCBI Taxonomy" id="2841695"/>
    <lineage>
        <taxon>Bacteria</taxon>
        <taxon>Pseudomonadati</taxon>
        <taxon>Thermodesulfobacteriota</taxon>
        <taxon>Desulfobacteria</taxon>
        <taxon>Desulfobacterales</taxon>
        <taxon>Desulfobacterales incertae sedis</taxon>
        <taxon>Candidatus Desulfatibia</taxon>
    </lineage>
</organism>
<dbReference type="Pfam" id="PF04290">
    <property type="entry name" value="DctQ"/>
    <property type="match status" value="1"/>
</dbReference>
<dbReference type="AlphaFoldDB" id="A0A8J6NP32"/>
<dbReference type="PANTHER" id="PTHR35011">
    <property type="entry name" value="2,3-DIKETO-L-GULONATE TRAP TRANSPORTER SMALL PERMEASE PROTEIN YIAM"/>
    <property type="match status" value="1"/>
</dbReference>
<evidence type="ECO:0000256" key="5">
    <source>
        <dbReference type="ARBA" id="ARBA00022692"/>
    </source>
</evidence>
<protein>
    <submittedName>
        <fullName evidence="11">TRAP transporter small permease subunit</fullName>
    </submittedName>
</protein>
<name>A0A8J6NP32_9BACT</name>
<feature type="transmembrane region" description="Helical" evidence="9">
    <location>
        <begin position="21"/>
        <end position="39"/>
    </location>
</feature>
<dbReference type="InterPro" id="IPR007387">
    <property type="entry name" value="TRAP_DctQ"/>
</dbReference>
<evidence type="ECO:0000256" key="2">
    <source>
        <dbReference type="ARBA" id="ARBA00022448"/>
    </source>
</evidence>